<sequence length="221" mass="23456">MSLPADHPRLKKRPFSTGELLADGIVHAVALLAGVIAFAVLLGHVLGRGDVGLFAALAVYAAGYFAMFGFSLAYNMVPNSALKWVLRRFDHSAIYVMIAGTYTAVVVHFEDWRFAAVLAGVVWFGAILGAVVKIALPGRYDRLSVLAYIALGWVGVAAVGPAREALPGVSLWLLVLGGLTYVAGVGFYRWHGLKFHNAIWHLFVAVAAGLHFAAVAVAVAG</sequence>
<feature type="transmembrane region" description="Helical" evidence="6">
    <location>
        <begin position="115"/>
        <end position="136"/>
    </location>
</feature>
<dbReference type="GO" id="GO:0046872">
    <property type="term" value="F:metal ion binding"/>
    <property type="evidence" value="ECO:0007669"/>
    <property type="project" value="UniProtKB-KW"/>
</dbReference>
<accession>A0A6M1TSQ8</accession>
<name>A0A6M1TSQ8_9RHOB</name>
<keyword evidence="2 6" id="KW-0812">Transmembrane</keyword>
<dbReference type="AlphaFoldDB" id="A0A6M1TSQ8"/>
<keyword evidence="5" id="KW-0479">Metal-binding</keyword>
<proteinExistence type="predicted"/>
<keyword evidence="4 6" id="KW-0472">Membrane</keyword>
<reference evidence="7 8" key="1">
    <citation type="submission" date="2020-02" db="EMBL/GenBank/DDBJ databases">
        <title>Rhodobacter translucens sp. nov., a novel bacterium isolated from activated sludge.</title>
        <authorList>
            <person name="Liu J."/>
        </authorList>
    </citation>
    <scope>NUCLEOTIDE SEQUENCE [LARGE SCALE GENOMIC DNA]</scope>
    <source>
        <strain evidence="7 8">HX-7-19</strain>
    </source>
</reference>
<dbReference type="GO" id="GO:0016020">
    <property type="term" value="C:membrane"/>
    <property type="evidence" value="ECO:0007669"/>
    <property type="project" value="UniProtKB-SubCell"/>
</dbReference>
<evidence type="ECO:0000256" key="1">
    <source>
        <dbReference type="ARBA" id="ARBA00004141"/>
    </source>
</evidence>
<feature type="transmembrane region" description="Helical" evidence="6">
    <location>
        <begin position="200"/>
        <end position="220"/>
    </location>
</feature>
<keyword evidence="3 6" id="KW-1133">Transmembrane helix</keyword>
<evidence type="ECO:0000256" key="2">
    <source>
        <dbReference type="ARBA" id="ARBA00022692"/>
    </source>
</evidence>
<organism evidence="7 8">
    <name type="scientific">Paragemmobacter kunshanensis</name>
    <dbReference type="NCBI Taxonomy" id="2583234"/>
    <lineage>
        <taxon>Bacteria</taxon>
        <taxon>Pseudomonadati</taxon>
        <taxon>Pseudomonadota</taxon>
        <taxon>Alphaproteobacteria</taxon>
        <taxon>Rhodobacterales</taxon>
        <taxon>Paracoccaceae</taxon>
        <taxon>Paragemmobacter</taxon>
    </lineage>
</organism>
<dbReference type="Pfam" id="PF03006">
    <property type="entry name" value="HlyIII"/>
    <property type="match status" value="1"/>
</dbReference>
<dbReference type="Proteomes" id="UP000474758">
    <property type="component" value="Unassembled WGS sequence"/>
</dbReference>
<dbReference type="InterPro" id="IPR004254">
    <property type="entry name" value="AdipoR/HlyIII-related"/>
</dbReference>
<feature type="transmembrane region" description="Helical" evidence="6">
    <location>
        <begin position="169"/>
        <end position="188"/>
    </location>
</feature>
<evidence type="ECO:0000256" key="4">
    <source>
        <dbReference type="ARBA" id="ARBA00023136"/>
    </source>
</evidence>
<comment type="subcellular location">
    <subcellularLocation>
        <location evidence="1">Membrane</location>
        <topology evidence="1">Multi-pass membrane protein</topology>
    </subcellularLocation>
</comment>
<gene>
    <name evidence="7" type="ORF">G5V65_09030</name>
</gene>
<feature type="binding site" evidence="5">
    <location>
        <position position="201"/>
    </location>
    <ligand>
        <name>Zn(2+)</name>
        <dbReference type="ChEBI" id="CHEBI:29105"/>
    </ligand>
</feature>
<evidence type="ECO:0000256" key="5">
    <source>
        <dbReference type="PIRSR" id="PIRSR604254-1"/>
    </source>
</evidence>
<dbReference type="RefSeq" id="WP_165049160.1">
    <property type="nucleotide sequence ID" value="NZ_JAALFE010000007.1"/>
</dbReference>
<evidence type="ECO:0000313" key="8">
    <source>
        <dbReference type="Proteomes" id="UP000474758"/>
    </source>
</evidence>
<evidence type="ECO:0000256" key="6">
    <source>
        <dbReference type="SAM" id="Phobius"/>
    </source>
</evidence>
<keyword evidence="5" id="KW-0862">Zinc</keyword>
<dbReference type="PANTHER" id="PTHR20855">
    <property type="entry name" value="ADIPOR/PROGESTIN RECEPTOR-RELATED"/>
    <property type="match status" value="1"/>
</dbReference>
<comment type="caution">
    <text evidence="7">The sequence shown here is derived from an EMBL/GenBank/DDBJ whole genome shotgun (WGS) entry which is preliminary data.</text>
</comment>
<evidence type="ECO:0000313" key="7">
    <source>
        <dbReference type="EMBL" id="NGQ91040.1"/>
    </source>
</evidence>
<feature type="transmembrane region" description="Helical" evidence="6">
    <location>
        <begin position="143"/>
        <end position="163"/>
    </location>
</feature>
<feature type="transmembrane region" description="Helical" evidence="6">
    <location>
        <begin position="20"/>
        <end position="46"/>
    </location>
</feature>
<feature type="transmembrane region" description="Helical" evidence="6">
    <location>
        <begin position="52"/>
        <end position="77"/>
    </location>
</feature>
<dbReference type="EMBL" id="JAALFE010000007">
    <property type="protein sequence ID" value="NGQ91040.1"/>
    <property type="molecule type" value="Genomic_DNA"/>
</dbReference>
<evidence type="ECO:0000256" key="3">
    <source>
        <dbReference type="ARBA" id="ARBA00022989"/>
    </source>
</evidence>
<keyword evidence="8" id="KW-1185">Reference proteome</keyword>
<protein>
    <submittedName>
        <fullName evidence="7">Hemolysin III family protein</fullName>
    </submittedName>
</protein>
<feature type="transmembrane region" description="Helical" evidence="6">
    <location>
        <begin position="89"/>
        <end position="109"/>
    </location>
</feature>
<dbReference type="PANTHER" id="PTHR20855:SF3">
    <property type="entry name" value="LD03007P"/>
    <property type="match status" value="1"/>
</dbReference>